<evidence type="ECO:0000313" key="3">
    <source>
        <dbReference type="Proteomes" id="UP001218218"/>
    </source>
</evidence>
<evidence type="ECO:0000256" key="1">
    <source>
        <dbReference type="SAM" id="MobiDB-lite"/>
    </source>
</evidence>
<reference evidence="2" key="1">
    <citation type="submission" date="2023-03" db="EMBL/GenBank/DDBJ databases">
        <title>Massive genome expansion in bonnet fungi (Mycena s.s.) driven by repeated elements and novel gene families across ecological guilds.</title>
        <authorList>
            <consortium name="Lawrence Berkeley National Laboratory"/>
            <person name="Harder C.B."/>
            <person name="Miyauchi S."/>
            <person name="Viragh M."/>
            <person name="Kuo A."/>
            <person name="Thoen E."/>
            <person name="Andreopoulos B."/>
            <person name="Lu D."/>
            <person name="Skrede I."/>
            <person name="Drula E."/>
            <person name="Henrissat B."/>
            <person name="Morin E."/>
            <person name="Kohler A."/>
            <person name="Barry K."/>
            <person name="LaButti K."/>
            <person name="Morin E."/>
            <person name="Salamov A."/>
            <person name="Lipzen A."/>
            <person name="Mereny Z."/>
            <person name="Hegedus B."/>
            <person name="Baldrian P."/>
            <person name="Stursova M."/>
            <person name="Weitz H."/>
            <person name="Taylor A."/>
            <person name="Grigoriev I.V."/>
            <person name="Nagy L.G."/>
            <person name="Martin F."/>
            <person name="Kauserud H."/>
        </authorList>
    </citation>
    <scope>NUCLEOTIDE SEQUENCE</scope>
    <source>
        <strain evidence="2">CBHHK002</strain>
    </source>
</reference>
<keyword evidence="3" id="KW-1185">Reference proteome</keyword>
<feature type="region of interest" description="Disordered" evidence="1">
    <location>
        <begin position="18"/>
        <end position="49"/>
    </location>
</feature>
<dbReference type="EMBL" id="JARIHO010000118">
    <property type="protein sequence ID" value="KAJ7302259.1"/>
    <property type="molecule type" value="Genomic_DNA"/>
</dbReference>
<name>A0AAD6Z0F9_9AGAR</name>
<protein>
    <submittedName>
        <fullName evidence="2">Uncharacterized protein</fullName>
    </submittedName>
</protein>
<gene>
    <name evidence="2" type="ORF">DFH08DRAFT_794597</name>
</gene>
<feature type="compositionally biased region" description="Low complexity" evidence="1">
    <location>
        <begin position="28"/>
        <end position="38"/>
    </location>
</feature>
<evidence type="ECO:0000313" key="2">
    <source>
        <dbReference type="EMBL" id="KAJ7302259.1"/>
    </source>
</evidence>
<comment type="caution">
    <text evidence="2">The sequence shown here is derived from an EMBL/GenBank/DDBJ whole genome shotgun (WGS) entry which is preliminary data.</text>
</comment>
<dbReference type="AlphaFoldDB" id="A0AAD6Z0F9"/>
<feature type="non-terminal residue" evidence="2">
    <location>
        <position position="1"/>
    </location>
</feature>
<organism evidence="2 3">
    <name type="scientific">Mycena albidolilacea</name>
    <dbReference type="NCBI Taxonomy" id="1033008"/>
    <lineage>
        <taxon>Eukaryota</taxon>
        <taxon>Fungi</taxon>
        <taxon>Dikarya</taxon>
        <taxon>Basidiomycota</taxon>
        <taxon>Agaricomycotina</taxon>
        <taxon>Agaricomycetes</taxon>
        <taxon>Agaricomycetidae</taxon>
        <taxon>Agaricales</taxon>
        <taxon>Marasmiineae</taxon>
        <taxon>Mycenaceae</taxon>
        <taxon>Mycena</taxon>
    </lineage>
</organism>
<sequence>ESFTGSILRARLRRGLLLGPCPPRTRLKSPSPRVSSSPRHQRPTENRHRLRHRLHQQPLTRSPHTLSLPLFPLLQKKADVYQSWEWK</sequence>
<dbReference type="Proteomes" id="UP001218218">
    <property type="component" value="Unassembled WGS sequence"/>
</dbReference>
<accession>A0AAD6Z0F9</accession>
<proteinExistence type="predicted"/>